<reference evidence="1" key="1">
    <citation type="submission" date="2014-11" db="EMBL/GenBank/DDBJ databases">
        <authorList>
            <person name="Amaro Gonzalez C."/>
        </authorList>
    </citation>
    <scope>NUCLEOTIDE SEQUENCE</scope>
</reference>
<organism evidence="1">
    <name type="scientific">Anguilla anguilla</name>
    <name type="common">European freshwater eel</name>
    <name type="synonym">Muraena anguilla</name>
    <dbReference type="NCBI Taxonomy" id="7936"/>
    <lineage>
        <taxon>Eukaryota</taxon>
        <taxon>Metazoa</taxon>
        <taxon>Chordata</taxon>
        <taxon>Craniata</taxon>
        <taxon>Vertebrata</taxon>
        <taxon>Euteleostomi</taxon>
        <taxon>Actinopterygii</taxon>
        <taxon>Neopterygii</taxon>
        <taxon>Teleostei</taxon>
        <taxon>Anguilliformes</taxon>
        <taxon>Anguillidae</taxon>
        <taxon>Anguilla</taxon>
    </lineage>
</organism>
<proteinExistence type="predicted"/>
<protein>
    <submittedName>
        <fullName evidence="1">Uncharacterized protein</fullName>
    </submittedName>
</protein>
<accession>A0A0E9TV30</accession>
<dbReference type="EMBL" id="GBXM01051270">
    <property type="protein sequence ID" value="JAH57307.1"/>
    <property type="molecule type" value="Transcribed_RNA"/>
</dbReference>
<name>A0A0E9TV30_ANGAN</name>
<dbReference type="AlphaFoldDB" id="A0A0E9TV30"/>
<sequence length="32" mass="3628">MSQISCQPPLSFQKQCNKDKSTLIFLLKQTDG</sequence>
<reference evidence="1" key="2">
    <citation type="journal article" date="2015" name="Fish Shellfish Immunol.">
        <title>Early steps in the European eel (Anguilla anguilla)-Vibrio vulnificus interaction in the gills: Role of the RtxA13 toxin.</title>
        <authorList>
            <person name="Callol A."/>
            <person name="Pajuelo D."/>
            <person name="Ebbesson L."/>
            <person name="Teles M."/>
            <person name="MacKenzie S."/>
            <person name="Amaro C."/>
        </authorList>
    </citation>
    <scope>NUCLEOTIDE SEQUENCE</scope>
</reference>
<evidence type="ECO:0000313" key="1">
    <source>
        <dbReference type="EMBL" id="JAH57307.1"/>
    </source>
</evidence>